<keyword evidence="5 16" id="KW-0963">Cytoplasm</keyword>
<dbReference type="GO" id="GO:0005829">
    <property type="term" value="C:cytosol"/>
    <property type="evidence" value="ECO:0007669"/>
    <property type="project" value="TreeGrafter"/>
</dbReference>
<dbReference type="NCBIfam" id="TIGR00398">
    <property type="entry name" value="metG"/>
    <property type="match status" value="1"/>
</dbReference>
<dbReference type="InterPro" id="IPR029038">
    <property type="entry name" value="MetRS_Zn"/>
</dbReference>
<evidence type="ECO:0000256" key="8">
    <source>
        <dbReference type="ARBA" id="ARBA00022723"/>
    </source>
</evidence>
<keyword evidence="6 16" id="KW-0820">tRNA-binding</keyword>
<comment type="subcellular location">
    <subcellularLocation>
        <location evidence="2 16">Cytoplasm</location>
    </subcellularLocation>
</comment>
<comment type="cofactor">
    <cofactor evidence="16">
        <name>Zn(2+)</name>
        <dbReference type="ChEBI" id="CHEBI:29105"/>
    </cofactor>
    <text evidence="16">Binds 1 zinc ion per subunit.</text>
</comment>
<dbReference type="SUPFAM" id="SSF50249">
    <property type="entry name" value="Nucleic acid-binding proteins"/>
    <property type="match status" value="1"/>
</dbReference>
<evidence type="ECO:0000313" key="19">
    <source>
        <dbReference type="EMBL" id="EMI15962.1"/>
    </source>
</evidence>
<evidence type="ECO:0000256" key="2">
    <source>
        <dbReference type="ARBA" id="ARBA00004496"/>
    </source>
</evidence>
<dbReference type="InterPro" id="IPR012340">
    <property type="entry name" value="NA-bd_OB-fold"/>
</dbReference>
<dbReference type="CDD" id="cd00814">
    <property type="entry name" value="MetRS_core"/>
    <property type="match status" value="1"/>
</dbReference>
<evidence type="ECO:0000256" key="12">
    <source>
        <dbReference type="ARBA" id="ARBA00022884"/>
    </source>
</evidence>
<keyword evidence="13 16" id="KW-0648">Protein biosynthesis</keyword>
<dbReference type="EC" id="6.1.1.10" evidence="16"/>
<evidence type="ECO:0000256" key="16">
    <source>
        <dbReference type="HAMAP-Rule" id="MF_00098"/>
    </source>
</evidence>
<evidence type="ECO:0000259" key="18">
    <source>
        <dbReference type="PROSITE" id="PS50886"/>
    </source>
</evidence>
<keyword evidence="7 16" id="KW-0436">Ligase</keyword>
<feature type="compositionally biased region" description="Basic residues" evidence="17">
    <location>
        <begin position="13"/>
        <end position="22"/>
    </location>
</feature>
<dbReference type="PATRIC" id="fig|1265738.3.peg.7094"/>
<dbReference type="Pfam" id="PF09334">
    <property type="entry name" value="tRNA-synt_1g"/>
    <property type="match status" value="1"/>
</dbReference>
<comment type="caution">
    <text evidence="19">The sequence shown here is derived from an EMBL/GenBank/DDBJ whole genome shotgun (WGS) entry which is preliminary data.</text>
</comment>
<keyword evidence="9 16" id="KW-0547">Nucleotide-binding</keyword>
<organism evidence="19 20">
    <name type="scientific">Rhodopirellula maiorica SM1</name>
    <dbReference type="NCBI Taxonomy" id="1265738"/>
    <lineage>
        <taxon>Bacteria</taxon>
        <taxon>Pseudomonadati</taxon>
        <taxon>Planctomycetota</taxon>
        <taxon>Planctomycetia</taxon>
        <taxon>Pirellulales</taxon>
        <taxon>Pirellulaceae</taxon>
        <taxon>Novipirellula</taxon>
    </lineage>
</organism>
<keyword evidence="8 16" id="KW-0479">Metal-binding</keyword>
<evidence type="ECO:0000256" key="17">
    <source>
        <dbReference type="SAM" id="MobiDB-lite"/>
    </source>
</evidence>
<evidence type="ECO:0000256" key="15">
    <source>
        <dbReference type="ARBA" id="ARBA00047364"/>
    </source>
</evidence>
<dbReference type="CDD" id="cd02800">
    <property type="entry name" value="tRNA_bind_EcMetRS_like"/>
    <property type="match status" value="1"/>
</dbReference>
<keyword evidence="11 16" id="KW-0067">ATP-binding</keyword>
<dbReference type="GO" id="GO:0000049">
    <property type="term" value="F:tRNA binding"/>
    <property type="evidence" value="ECO:0007669"/>
    <property type="project" value="UniProtKB-UniRule"/>
</dbReference>
<feature type="binding site" evidence="16">
    <location>
        <position position="218"/>
    </location>
    <ligand>
        <name>Zn(2+)</name>
        <dbReference type="ChEBI" id="CHEBI:29105"/>
    </ligand>
</feature>
<dbReference type="HAMAP" id="MF_00098">
    <property type="entry name" value="Met_tRNA_synth_type1"/>
    <property type="match status" value="1"/>
</dbReference>
<evidence type="ECO:0000256" key="13">
    <source>
        <dbReference type="ARBA" id="ARBA00022917"/>
    </source>
</evidence>
<gene>
    <name evidence="16" type="primary">metG</name>
    <name evidence="19" type="ORF">RMSM_07117</name>
</gene>
<dbReference type="Gene3D" id="1.10.730.10">
    <property type="entry name" value="Isoleucyl-tRNA Synthetase, Domain 1"/>
    <property type="match status" value="1"/>
</dbReference>
<dbReference type="Gene3D" id="3.40.50.620">
    <property type="entry name" value="HUPs"/>
    <property type="match status" value="1"/>
</dbReference>
<evidence type="ECO:0000256" key="9">
    <source>
        <dbReference type="ARBA" id="ARBA00022741"/>
    </source>
</evidence>
<dbReference type="CDD" id="cd07957">
    <property type="entry name" value="Anticodon_Ia_Met"/>
    <property type="match status" value="1"/>
</dbReference>
<keyword evidence="20" id="KW-1185">Reference proteome</keyword>
<feature type="binding site" evidence="16">
    <location>
        <position position="208"/>
    </location>
    <ligand>
        <name>Zn(2+)</name>
        <dbReference type="ChEBI" id="CHEBI:29105"/>
    </ligand>
</feature>
<dbReference type="SUPFAM" id="SSF52374">
    <property type="entry name" value="Nucleotidylyl transferase"/>
    <property type="match status" value="1"/>
</dbReference>
<evidence type="ECO:0000256" key="14">
    <source>
        <dbReference type="ARBA" id="ARBA00023146"/>
    </source>
</evidence>
<dbReference type="InterPro" id="IPR001412">
    <property type="entry name" value="aa-tRNA-synth_I_CS"/>
</dbReference>
<dbReference type="InterPro" id="IPR033911">
    <property type="entry name" value="MetRS_core"/>
</dbReference>
<evidence type="ECO:0000256" key="6">
    <source>
        <dbReference type="ARBA" id="ARBA00022555"/>
    </source>
</evidence>
<comment type="subunit">
    <text evidence="4 16">Homodimer.</text>
</comment>
<dbReference type="FunFam" id="2.40.50.140:FF:000042">
    <property type="entry name" value="Methionine--tRNA ligase"/>
    <property type="match status" value="1"/>
</dbReference>
<protein>
    <recommendedName>
        <fullName evidence="16">Methionine--tRNA ligase</fullName>
        <ecNumber evidence="16">6.1.1.10</ecNumber>
    </recommendedName>
    <alternativeName>
        <fullName evidence="16">Methionyl-tRNA synthetase</fullName>
        <shortName evidence="16">MetRS</shortName>
    </alternativeName>
</protein>
<evidence type="ECO:0000256" key="5">
    <source>
        <dbReference type="ARBA" id="ARBA00022490"/>
    </source>
</evidence>
<dbReference type="PANTHER" id="PTHR45765">
    <property type="entry name" value="METHIONINE--TRNA LIGASE"/>
    <property type="match status" value="1"/>
</dbReference>
<feature type="short sequence motif" description="'HIGH' region" evidence="16">
    <location>
        <begin position="74"/>
        <end position="84"/>
    </location>
</feature>
<dbReference type="PRINTS" id="PR01041">
    <property type="entry name" value="TRNASYNTHMET"/>
</dbReference>
<dbReference type="AlphaFoldDB" id="M5RKR7"/>
<evidence type="ECO:0000256" key="4">
    <source>
        <dbReference type="ARBA" id="ARBA00011738"/>
    </source>
</evidence>
<dbReference type="Gene3D" id="2.20.28.20">
    <property type="entry name" value="Methionyl-tRNA synthetase, Zn-domain"/>
    <property type="match status" value="1"/>
</dbReference>
<keyword evidence="10 16" id="KW-0862">Zinc</keyword>
<feature type="domain" description="TRNA-binding" evidence="18">
    <location>
        <begin position="639"/>
        <end position="741"/>
    </location>
</feature>
<dbReference type="NCBIfam" id="NF001100">
    <property type="entry name" value="PRK00133.1"/>
    <property type="match status" value="1"/>
</dbReference>
<dbReference type="NCBIfam" id="TIGR00399">
    <property type="entry name" value="metG_C_term"/>
    <property type="match status" value="1"/>
</dbReference>
<sequence length="741" mass="83040">MFIPLKRQKRVQIVAPRRRKRDSKLQSGQDARGIPPFDTLPTKIDCPILGSFPLHNVPKSISMTRRILVTSALPYANGPIHIGHLVEYIQTDIWVRFQKLRGNRCIYVCADDTHGTAIMIRARKEGRSEEELIAAMSESHQRDFSGFGIEFDHYGSTHSDANRELCGEFWKSLRANDLIAEREIEQLFDPEAQTFLADRFVRGTCPKCGKKDQPGDNCVCGHTYSPADLIDPKSTLSGATPEIRKATHLFVQLDKLHEFLATWIDSSDALQSETANYLKGHFLANELRDWDISRPGPYFGFEIPDSPGNYWYVWFDAPIGYIASTKQWCDAHGEKLEDWWKSDDCEIHHFIGKDITYFHTLFWPGMLKTAGYSLPTKVRIHGFLTVTGEKMSKSTGTLVSAETYLKHTQPAYLRYFYATKLTARVEDIDLGLDEFTDKINSDLVGKVVNLASRVGKFASSTGLSATYPDDGGLFQAAADAGDEIAAAYESCDYSRAMRRIMELADAANPFVEHAKPWEMKKDADRQDELRDVCTVALNLFRQLTIYLTPVLPELAQQCGDLLGDPITSWDQSKTPLTGTAVAKFQRMMDRVQPEDLKKMIDESKELAAEETKQDNLPTFNDSDQPLKDEPLADEITIDDFAKVDLRVARVVNAEQVPEANKLLKLTLSLGGDERRQVFAGIKAAYEPEALIGRLVVMVANLQPRKMRFGLSEGMVTAAGPGGAEVFVLGIDEGAQPGQRVH</sequence>
<feature type="region of interest" description="Disordered" evidence="17">
    <location>
        <begin position="13"/>
        <end position="37"/>
    </location>
</feature>
<comment type="catalytic activity">
    <reaction evidence="15 16">
        <text>tRNA(Met) + L-methionine + ATP = L-methionyl-tRNA(Met) + AMP + diphosphate</text>
        <dbReference type="Rhea" id="RHEA:13481"/>
        <dbReference type="Rhea" id="RHEA-COMP:9667"/>
        <dbReference type="Rhea" id="RHEA-COMP:9698"/>
        <dbReference type="ChEBI" id="CHEBI:30616"/>
        <dbReference type="ChEBI" id="CHEBI:33019"/>
        <dbReference type="ChEBI" id="CHEBI:57844"/>
        <dbReference type="ChEBI" id="CHEBI:78442"/>
        <dbReference type="ChEBI" id="CHEBI:78530"/>
        <dbReference type="ChEBI" id="CHEBI:456215"/>
        <dbReference type="EC" id="6.1.1.10"/>
    </reaction>
</comment>
<evidence type="ECO:0000256" key="1">
    <source>
        <dbReference type="ARBA" id="ARBA00003314"/>
    </source>
</evidence>
<accession>M5RKR7</accession>
<keyword evidence="12 16" id="KW-0694">RNA-binding</keyword>
<feature type="binding site" evidence="16">
    <location>
        <position position="205"/>
    </location>
    <ligand>
        <name>Zn(2+)</name>
        <dbReference type="ChEBI" id="CHEBI:29105"/>
    </ligand>
</feature>
<dbReference type="InterPro" id="IPR002547">
    <property type="entry name" value="tRNA-bd_dom"/>
</dbReference>
<dbReference type="SUPFAM" id="SSF47323">
    <property type="entry name" value="Anticodon-binding domain of a subclass of class I aminoacyl-tRNA synthetases"/>
    <property type="match status" value="1"/>
</dbReference>
<evidence type="ECO:0000313" key="20">
    <source>
        <dbReference type="Proteomes" id="UP000011991"/>
    </source>
</evidence>
<dbReference type="GO" id="GO:0004825">
    <property type="term" value="F:methionine-tRNA ligase activity"/>
    <property type="evidence" value="ECO:0007669"/>
    <property type="project" value="UniProtKB-UniRule"/>
</dbReference>
<feature type="binding site" evidence="16">
    <location>
        <position position="393"/>
    </location>
    <ligand>
        <name>ATP</name>
        <dbReference type="ChEBI" id="CHEBI:30616"/>
    </ligand>
</feature>
<dbReference type="InterPro" id="IPR023458">
    <property type="entry name" value="Met-tRNA_ligase_1"/>
</dbReference>
<keyword evidence="14 16" id="KW-0030">Aminoacyl-tRNA synthetase</keyword>
<dbReference type="GO" id="GO:0046872">
    <property type="term" value="F:metal ion binding"/>
    <property type="evidence" value="ECO:0007669"/>
    <property type="project" value="UniProtKB-KW"/>
</dbReference>
<evidence type="ECO:0000256" key="11">
    <source>
        <dbReference type="ARBA" id="ARBA00022840"/>
    </source>
</evidence>
<comment type="function">
    <text evidence="1 16">Is required not only for elongation of protein synthesis but also for the initiation of all mRNA translation through initiator tRNA(fMet) aminoacylation.</text>
</comment>
<dbReference type="InterPro" id="IPR015413">
    <property type="entry name" value="Methionyl/Leucyl_tRNA_Synth"/>
</dbReference>
<dbReference type="GO" id="GO:0006431">
    <property type="term" value="P:methionyl-tRNA aminoacylation"/>
    <property type="evidence" value="ECO:0007669"/>
    <property type="project" value="UniProtKB-UniRule"/>
</dbReference>
<feature type="binding site" evidence="16">
    <location>
        <position position="220"/>
    </location>
    <ligand>
        <name>Zn(2+)</name>
        <dbReference type="ChEBI" id="CHEBI:29105"/>
    </ligand>
</feature>
<comment type="similarity">
    <text evidence="3 16">Belongs to the class-I aminoacyl-tRNA synthetase family. MetG type 1 subfamily.</text>
</comment>
<name>M5RKR7_9BACT</name>
<dbReference type="PROSITE" id="PS00178">
    <property type="entry name" value="AA_TRNA_LIGASE_I"/>
    <property type="match status" value="1"/>
</dbReference>
<dbReference type="PANTHER" id="PTHR45765:SF1">
    <property type="entry name" value="METHIONINE--TRNA LIGASE, CYTOPLASMIC"/>
    <property type="match status" value="1"/>
</dbReference>
<dbReference type="InterPro" id="IPR004495">
    <property type="entry name" value="Met-tRNA-synth_bsu_C"/>
</dbReference>
<feature type="short sequence motif" description="'KMSKS' region" evidence="16">
    <location>
        <begin position="390"/>
        <end position="394"/>
    </location>
</feature>
<proteinExistence type="inferred from homology"/>
<evidence type="ECO:0000256" key="7">
    <source>
        <dbReference type="ARBA" id="ARBA00022598"/>
    </source>
</evidence>
<reference evidence="19 20" key="1">
    <citation type="journal article" date="2013" name="Mar. Genomics">
        <title>Expression of sulfatases in Rhodopirellula baltica and the diversity of sulfatases in the genus Rhodopirellula.</title>
        <authorList>
            <person name="Wegner C.E."/>
            <person name="Richter-Heitmann T."/>
            <person name="Klindworth A."/>
            <person name="Klockow C."/>
            <person name="Richter M."/>
            <person name="Achstetter T."/>
            <person name="Glockner F.O."/>
            <person name="Harder J."/>
        </authorList>
    </citation>
    <scope>NUCLEOTIDE SEQUENCE [LARGE SCALE GENOMIC DNA]</scope>
    <source>
        <strain evidence="19 20">SM1</strain>
    </source>
</reference>
<dbReference type="SUPFAM" id="SSF57770">
    <property type="entry name" value="Methionyl-tRNA synthetase (MetRS), Zn-domain"/>
    <property type="match status" value="1"/>
</dbReference>
<dbReference type="Proteomes" id="UP000011991">
    <property type="component" value="Unassembled WGS sequence"/>
</dbReference>
<dbReference type="InterPro" id="IPR009080">
    <property type="entry name" value="tRNAsynth_Ia_anticodon-bd"/>
</dbReference>
<dbReference type="EMBL" id="ANOG01001016">
    <property type="protein sequence ID" value="EMI15962.1"/>
    <property type="molecule type" value="Genomic_DNA"/>
</dbReference>
<evidence type="ECO:0000256" key="10">
    <source>
        <dbReference type="ARBA" id="ARBA00022833"/>
    </source>
</evidence>
<dbReference type="InterPro" id="IPR014758">
    <property type="entry name" value="Met-tRNA_synth"/>
</dbReference>
<evidence type="ECO:0000256" key="3">
    <source>
        <dbReference type="ARBA" id="ARBA00008258"/>
    </source>
</evidence>
<dbReference type="Gene3D" id="2.40.50.140">
    <property type="entry name" value="Nucleic acid-binding proteins"/>
    <property type="match status" value="1"/>
</dbReference>
<dbReference type="Pfam" id="PF01588">
    <property type="entry name" value="tRNA_bind"/>
    <property type="match status" value="1"/>
</dbReference>
<dbReference type="InterPro" id="IPR041872">
    <property type="entry name" value="Anticodon_Met"/>
</dbReference>
<dbReference type="InterPro" id="IPR014729">
    <property type="entry name" value="Rossmann-like_a/b/a_fold"/>
</dbReference>
<dbReference type="GO" id="GO:0005524">
    <property type="term" value="F:ATP binding"/>
    <property type="evidence" value="ECO:0007669"/>
    <property type="project" value="UniProtKB-UniRule"/>
</dbReference>
<dbReference type="PROSITE" id="PS50886">
    <property type="entry name" value="TRBD"/>
    <property type="match status" value="1"/>
</dbReference>